<feature type="region of interest" description="Disordered" evidence="2">
    <location>
        <begin position="126"/>
        <end position="156"/>
    </location>
</feature>
<dbReference type="HOGENOM" id="CLU_429146_0_0_1"/>
<gene>
    <name evidence="3" type="ORF">NEMVEDRAFT_v1g196919</name>
</gene>
<evidence type="ECO:0000256" key="2">
    <source>
        <dbReference type="SAM" id="MobiDB-lite"/>
    </source>
</evidence>
<evidence type="ECO:0000313" key="4">
    <source>
        <dbReference type="Proteomes" id="UP000001593"/>
    </source>
</evidence>
<sequence>MDELQASLPAFERQLLRDGYGLYSIDYTRDFSGVLDRETLVEHLCAFEGFREQGDLAAAMRADTPTILANTDSVGSTSAPGSAQAMPATQCARSSTTRSYRISKRARSESQSAAIWPTMSTARYGRPSCTQKCRPEDAPGSKSLSTPAAGGTSRPTLLPRWWKRPWPWYPPKICRKKKASSWSSHRPSSRRTWPHASTGALCWPTDHRARSLWPDKEGVELAPLRCYTKDADASTILAASKRPTQLHSDGPDPETLLPPSATVSWVWRTTKCHAVGKDVSAFYLHEVPKIAEGRAISTLSTRNRENRLLEIRDAANAEAWKRRAWARLEAEQRHHEEQQRRRAEELAKLAELAGEHKRYAERSQETARDVEEALGAGGTEKVADVAGRRWTALGFRRMGAAPGQYNKHPRVVLQAAPVPQEAGGLETDADTRVVWATHTKYKYKRTTYWLPPIGAGRFAGLEIEIEPTRVFRSRDGRQISWNPIRVVAAPDPRRLATLQALAAKAQEHQATEAAHQETEQRATLLEAPAPKPKDTTKAIDLAPGEYICRRYASTTFRSAPRTLLFLVPARENGEPTTDVETPTYGHFLEREVEALGGIQALRKAHAPLLCNLGAERTTPQKKKDRLAALAMSQATAAV</sequence>
<organism evidence="3 4">
    <name type="scientific">Nematostella vectensis</name>
    <name type="common">Starlet sea anemone</name>
    <dbReference type="NCBI Taxonomy" id="45351"/>
    <lineage>
        <taxon>Eukaryota</taxon>
        <taxon>Metazoa</taxon>
        <taxon>Cnidaria</taxon>
        <taxon>Anthozoa</taxon>
        <taxon>Hexacorallia</taxon>
        <taxon>Actiniaria</taxon>
        <taxon>Edwardsiidae</taxon>
        <taxon>Nematostella</taxon>
    </lineage>
</organism>
<proteinExistence type="predicted"/>
<keyword evidence="4" id="KW-1185">Reference proteome</keyword>
<accession>A7RGR8</accession>
<evidence type="ECO:0000313" key="3">
    <source>
        <dbReference type="EMBL" id="EDO49458.1"/>
    </source>
</evidence>
<dbReference type="PhylomeDB" id="A7RGR8"/>
<name>A7RGR8_NEMVE</name>
<keyword evidence="1" id="KW-0175">Coiled coil</keyword>
<dbReference type="EMBL" id="DS469509">
    <property type="protein sequence ID" value="EDO49458.1"/>
    <property type="molecule type" value="Genomic_DNA"/>
</dbReference>
<feature type="coiled-coil region" evidence="1">
    <location>
        <begin position="328"/>
        <end position="355"/>
    </location>
</feature>
<protein>
    <submittedName>
        <fullName evidence="3">Uncharacterized protein</fullName>
    </submittedName>
</protein>
<dbReference type="InParanoid" id="A7RGR8"/>
<dbReference type="Proteomes" id="UP000001593">
    <property type="component" value="Unassembled WGS sequence"/>
</dbReference>
<dbReference type="AlphaFoldDB" id="A7RGR8"/>
<evidence type="ECO:0000256" key="1">
    <source>
        <dbReference type="SAM" id="Coils"/>
    </source>
</evidence>
<reference evidence="3 4" key="1">
    <citation type="journal article" date="2007" name="Science">
        <title>Sea anemone genome reveals ancestral eumetazoan gene repertoire and genomic organization.</title>
        <authorList>
            <person name="Putnam N.H."/>
            <person name="Srivastava M."/>
            <person name="Hellsten U."/>
            <person name="Dirks B."/>
            <person name="Chapman J."/>
            <person name="Salamov A."/>
            <person name="Terry A."/>
            <person name="Shapiro H."/>
            <person name="Lindquist E."/>
            <person name="Kapitonov V.V."/>
            <person name="Jurka J."/>
            <person name="Genikhovich G."/>
            <person name="Grigoriev I.V."/>
            <person name="Lucas S.M."/>
            <person name="Steele R.E."/>
            <person name="Finnerty J.R."/>
            <person name="Technau U."/>
            <person name="Martindale M.Q."/>
            <person name="Rokhsar D.S."/>
        </authorList>
    </citation>
    <scope>NUCLEOTIDE SEQUENCE [LARGE SCALE GENOMIC DNA]</scope>
    <source>
        <strain evidence="4">CH2 X CH6</strain>
    </source>
</reference>